<evidence type="ECO:0000313" key="2">
    <source>
        <dbReference type="EMBL" id="MBB3979638.1"/>
    </source>
</evidence>
<sequence>MKRFYFHVRTTEGLEADYDGIAFAGIEAAQADAKASLFEMMADDLSAGRQTKYLGINITDSLGTILAVVDATAAIERLPKGS</sequence>
<dbReference type="InterPro" id="IPR054189">
    <property type="entry name" value="DUF6894"/>
</dbReference>
<organism evidence="2 3">
    <name type="scientific">Mycoplana azooxidifex</name>
    <dbReference type="NCBI Taxonomy" id="1636188"/>
    <lineage>
        <taxon>Bacteria</taxon>
        <taxon>Pseudomonadati</taxon>
        <taxon>Pseudomonadota</taxon>
        <taxon>Alphaproteobacteria</taxon>
        <taxon>Hyphomicrobiales</taxon>
        <taxon>Rhizobiaceae</taxon>
        <taxon>Mycoplana</taxon>
    </lineage>
</organism>
<evidence type="ECO:0000259" key="1">
    <source>
        <dbReference type="Pfam" id="PF21834"/>
    </source>
</evidence>
<accession>A0A7W6GLW4</accession>
<comment type="caution">
    <text evidence="2">The sequence shown here is derived from an EMBL/GenBank/DDBJ whole genome shotgun (WGS) entry which is preliminary data.</text>
</comment>
<reference evidence="2 3" key="1">
    <citation type="submission" date="2020-08" db="EMBL/GenBank/DDBJ databases">
        <title>Genomic Encyclopedia of Type Strains, Phase IV (KMG-IV): sequencing the most valuable type-strain genomes for metagenomic binning, comparative biology and taxonomic classification.</title>
        <authorList>
            <person name="Goeker M."/>
        </authorList>
    </citation>
    <scope>NUCLEOTIDE SEQUENCE [LARGE SCALE GENOMIC DNA]</scope>
    <source>
        <strain evidence="2 3">DSM 100211</strain>
    </source>
</reference>
<evidence type="ECO:0000313" key="3">
    <source>
        <dbReference type="Proteomes" id="UP000574761"/>
    </source>
</evidence>
<proteinExistence type="predicted"/>
<dbReference type="Proteomes" id="UP000574761">
    <property type="component" value="Unassembled WGS sequence"/>
</dbReference>
<gene>
    <name evidence="2" type="ORF">GGQ64_004882</name>
</gene>
<dbReference type="RefSeq" id="WP_183807859.1">
    <property type="nucleotide sequence ID" value="NZ_JACIEE010000012.1"/>
</dbReference>
<dbReference type="Pfam" id="PF21834">
    <property type="entry name" value="DUF6894"/>
    <property type="match status" value="1"/>
</dbReference>
<feature type="domain" description="DUF6894" evidence="1">
    <location>
        <begin position="3"/>
        <end position="70"/>
    </location>
</feature>
<protein>
    <recommendedName>
        <fullName evidence="1">DUF6894 domain-containing protein</fullName>
    </recommendedName>
</protein>
<dbReference type="AlphaFoldDB" id="A0A7W6GLW4"/>
<name>A0A7W6GLW4_9HYPH</name>
<keyword evidence="3" id="KW-1185">Reference proteome</keyword>
<dbReference type="EMBL" id="JACIEE010000012">
    <property type="protein sequence ID" value="MBB3979638.1"/>
    <property type="molecule type" value="Genomic_DNA"/>
</dbReference>